<sequence>MTTSFTPDKKALPDMLKAVAAGKIQLPDFQRGWVWNDDHIRSLLASVSLSYPIGAVMMLETGNPDVRFKVRSLEGAPTPASQSPDHLLLDGQQRMTSLFQAIASGKVVDTRDARDKDIKRWYYVDIRWASDPEADREEAFVSVPEDRKLRNFRNEVVADYSTPELEREAGMFPMTLMFGDYEDWAEEYRDLSPEHKLVWKAFRKAVLEPFRAYQVPVITMGRDTPKEAVCQVFEKVNTGGVSLTVFELLTATFAADDYHLREAWLGDPAEGRSGIQGRLHRWPVLDLVESTDFLQSVTLLATRARRLAQMAEGKAASEASAVSCKRKDILKLTLDEYQQHAGSVEQGYLRAARFLRQQRMFVARDLPYRTQLVPLAAVLAVLGEKADSVAVQDRLARWYWCGVFGELYASATETRFAKDFPELLTWIGGGAEPDTVREANFNAGRLDALRTRNSAAYKGVYALLMRDGAEDFRTGQPATDTSYFEQSIDVHHIFPQKWCEDQGIERKRYDSIINKTPLSYKTNRKIGGVAPSAYLARLQRDETVLPERMDEILGTHVIDVAALRTDDFAAFYEARRSALLDRIGRAMGKAAVA</sequence>
<protein>
    <recommendedName>
        <fullName evidence="1">GmrSD restriction endonucleases N-terminal domain-containing protein</fullName>
    </recommendedName>
</protein>
<evidence type="ECO:0000259" key="1">
    <source>
        <dbReference type="Pfam" id="PF03235"/>
    </source>
</evidence>
<proteinExistence type="predicted"/>
<dbReference type="eggNOG" id="COG3472">
    <property type="taxonomic scope" value="Bacteria"/>
</dbReference>
<dbReference type="OrthoDB" id="9798761at2"/>
<dbReference type="Proteomes" id="UP000020492">
    <property type="component" value="Unassembled WGS sequence"/>
</dbReference>
<dbReference type="Pfam" id="PF03235">
    <property type="entry name" value="GmrSD_N"/>
    <property type="match status" value="1"/>
</dbReference>
<evidence type="ECO:0000313" key="3">
    <source>
        <dbReference type="Proteomes" id="UP000020492"/>
    </source>
</evidence>
<dbReference type="PATRIC" id="fig|1476583.3.peg.3467"/>
<dbReference type="STRING" id="1476583.DEIPH_ctg103orf0048"/>
<reference evidence="2 3" key="1">
    <citation type="submission" date="2014-03" db="EMBL/GenBank/DDBJ databases">
        <title>Draft genome sequence of Deinococcus phoenicis 1P10ME.</title>
        <authorList>
            <person name="Stepanov V.G."/>
            <person name="Vaishampayan P."/>
            <person name="Venkateswaran K."/>
            <person name="Fox G.E."/>
        </authorList>
    </citation>
    <scope>NUCLEOTIDE SEQUENCE [LARGE SCALE GENOMIC DNA]</scope>
    <source>
        <strain evidence="2 3">1P10ME</strain>
    </source>
</reference>
<dbReference type="PANTHER" id="PTHR37292:SF2">
    <property type="entry name" value="DUF262 DOMAIN-CONTAINING PROTEIN"/>
    <property type="match status" value="1"/>
</dbReference>
<dbReference type="RefSeq" id="WP_034360644.1">
    <property type="nucleotide sequence ID" value="NZ_JHAC01000082.1"/>
</dbReference>
<dbReference type="eggNOG" id="COG1479">
    <property type="taxonomic scope" value="Bacteria"/>
</dbReference>
<feature type="domain" description="GmrSD restriction endonucleases N-terminal" evidence="1">
    <location>
        <begin position="17"/>
        <end position="253"/>
    </location>
</feature>
<dbReference type="PANTHER" id="PTHR37292">
    <property type="entry name" value="VNG6097C"/>
    <property type="match status" value="1"/>
</dbReference>
<accession>A0A016QL83</accession>
<comment type="caution">
    <text evidence="2">The sequence shown here is derived from an EMBL/GenBank/DDBJ whole genome shotgun (WGS) entry which is preliminary data.</text>
</comment>
<name>A0A016QL83_9DEIO</name>
<organism evidence="2 3">
    <name type="scientific">Deinococcus phoenicis</name>
    <dbReference type="NCBI Taxonomy" id="1476583"/>
    <lineage>
        <taxon>Bacteria</taxon>
        <taxon>Thermotogati</taxon>
        <taxon>Deinococcota</taxon>
        <taxon>Deinococci</taxon>
        <taxon>Deinococcales</taxon>
        <taxon>Deinococcaceae</taxon>
        <taxon>Deinococcus</taxon>
    </lineage>
</organism>
<dbReference type="AlphaFoldDB" id="A0A016QL83"/>
<dbReference type="EMBL" id="JHAC01000082">
    <property type="protein sequence ID" value="EYB66519.1"/>
    <property type="molecule type" value="Genomic_DNA"/>
</dbReference>
<gene>
    <name evidence="2" type="ORF">DEIPH_ctg103orf0048</name>
</gene>
<dbReference type="InterPro" id="IPR004919">
    <property type="entry name" value="GmrSD_N"/>
</dbReference>
<keyword evidence="3" id="KW-1185">Reference proteome</keyword>
<evidence type="ECO:0000313" key="2">
    <source>
        <dbReference type="EMBL" id="EYB66519.1"/>
    </source>
</evidence>